<feature type="region of interest" description="Disordered" evidence="1">
    <location>
        <begin position="1"/>
        <end position="20"/>
    </location>
</feature>
<dbReference type="InParanoid" id="G2YQY3"/>
<gene>
    <name evidence="2" type="ORF">BofuT4_P132110.1</name>
</gene>
<sequence>MQKERKKEEEKSIKYSNGRNDDDISIALEFFIEVFIYLFVCGGCVGGQAGGSVGGSPRSKIWLVRLVRSVSRSVGQSSSRGQVHLWE</sequence>
<feature type="compositionally biased region" description="Basic and acidic residues" evidence="1">
    <location>
        <begin position="1"/>
        <end position="13"/>
    </location>
</feature>
<dbReference type="HOGENOM" id="CLU_2483103_0_0_1"/>
<name>G2YQY3_BOTF4</name>
<accession>G2YQY3</accession>
<evidence type="ECO:0000313" key="3">
    <source>
        <dbReference type="Proteomes" id="UP000008177"/>
    </source>
</evidence>
<reference evidence="3" key="1">
    <citation type="journal article" date="2011" name="PLoS Genet.">
        <title>Genomic analysis of the necrotrophic fungal pathogens Sclerotinia sclerotiorum and Botrytis cinerea.</title>
        <authorList>
            <person name="Amselem J."/>
            <person name="Cuomo C.A."/>
            <person name="van Kan J.A."/>
            <person name="Viaud M."/>
            <person name="Benito E.P."/>
            <person name="Couloux A."/>
            <person name="Coutinho P.M."/>
            <person name="de Vries R.P."/>
            <person name="Dyer P.S."/>
            <person name="Fillinger S."/>
            <person name="Fournier E."/>
            <person name="Gout L."/>
            <person name="Hahn M."/>
            <person name="Kohn L."/>
            <person name="Lapalu N."/>
            <person name="Plummer K.M."/>
            <person name="Pradier J.M."/>
            <person name="Quevillon E."/>
            <person name="Sharon A."/>
            <person name="Simon A."/>
            <person name="ten Have A."/>
            <person name="Tudzynski B."/>
            <person name="Tudzynski P."/>
            <person name="Wincker P."/>
            <person name="Andrew M."/>
            <person name="Anthouard V."/>
            <person name="Beever R.E."/>
            <person name="Beffa R."/>
            <person name="Benoit I."/>
            <person name="Bouzid O."/>
            <person name="Brault B."/>
            <person name="Chen Z."/>
            <person name="Choquer M."/>
            <person name="Collemare J."/>
            <person name="Cotton P."/>
            <person name="Danchin E.G."/>
            <person name="Da Silva C."/>
            <person name="Gautier A."/>
            <person name="Giraud C."/>
            <person name="Giraud T."/>
            <person name="Gonzalez C."/>
            <person name="Grossetete S."/>
            <person name="Guldener U."/>
            <person name="Henrissat B."/>
            <person name="Howlett B.J."/>
            <person name="Kodira C."/>
            <person name="Kretschmer M."/>
            <person name="Lappartient A."/>
            <person name="Leroch M."/>
            <person name="Levis C."/>
            <person name="Mauceli E."/>
            <person name="Neuveglise C."/>
            <person name="Oeser B."/>
            <person name="Pearson M."/>
            <person name="Poulain J."/>
            <person name="Poussereau N."/>
            <person name="Quesneville H."/>
            <person name="Rascle C."/>
            <person name="Schumacher J."/>
            <person name="Segurens B."/>
            <person name="Sexton A."/>
            <person name="Silva E."/>
            <person name="Sirven C."/>
            <person name="Soanes D.M."/>
            <person name="Talbot N.J."/>
            <person name="Templeton M."/>
            <person name="Yandava C."/>
            <person name="Yarden O."/>
            <person name="Zeng Q."/>
            <person name="Rollins J.A."/>
            <person name="Lebrun M.H."/>
            <person name="Dickman M."/>
        </authorList>
    </citation>
    <scope>NUCLEOTIDE SEQUENCE [LARGE SCALE GENOMIC DNA]</scope>
    <source>
        <strain evidence="3">T4</strain>
    </source>
</reference>
<dbReference type="AlphaFoldDB" id="G2YQY3"/>
<evidence type="ECO:0000256" key="1">
    <source>
        <dbReference type="SAM" id="MobiDB-lite"/>
    </source>
</evidence>
<evidence type="ECO:0000313" key="2">
    <source>
        <dbReference type="EMBL" id="CCD54031.1"/>
    </source>
</evidence>
<dbReference type="EMBL" id="FQ790349">
    <property type="protein sequence ID" value="CCD54031.1"/>
    <property type="molecule type" value="Genomic_DNA"/>
</dbReference>
<proteinExistence type="predicted"/>
<dbReference type="Proteomes" id="UP000008177">
    <property type="component" value="Unplaced contigs"/>
</dbReference>
<protein>
    <submittedName>
        <fullName evidence="2">Uncharacterized protein</fullName>
    </submittedName>
</protein>
<organism evidence="2 3">
    <name type="scientific">Botryotinia fuckeliana (strain T4)</name>
    <name type="common">Noble rot fungus</name>
    <name type="synonym">Botrytis cinerea</name>
    <dbReference type="NCBI Taxonomy" id="999810"/>
    <lineage>
        <taxon>Eukaryota</taxon>
        <taxon>Fungi</taxon>
        <taxon>Dikarya</taxon>
        <taxon>Ascomycota</taxon>
        <taxon>Pezizomycotina</taxon>
        <taxon>Leotiomycetes</taxon>
        <taxon>Helotiales</taxon>
        <taxon>Sclerotiniaceae</taxon>
        <taxon>Botrytis</taxon>
    </lineage>
</organism>